<evidence type="ECO:0000313" key="1">
    <source>
        <dbReference type="EMBL" id="KAH7135792.1"/>
    </source>
</evidence>
<reference evidence="1" key="1">
    <citation type="journal article" date="2021" name="Nat. Commun.">
        <title>Genetic determinants of endophytism in the Arabidopsis root mycobiome.</title>
        <authorList>
            <person name="Mesny F."/>
            <person name="Miyauchi S."/>
            <person name="Thiergart T."/>
            <person name="Pickel B."/>
            <person name="Atanasova L."/>
            <person name="Karlsson M."/>
            <person name="Huettel B."/>
            <person name="Barry K.W."/>
            <person name="Haridas S."/>
            <person name="Chen C."/>
            <person name="Bauer D."/>
            <person name="Andreopoulos W."/>
            <person name="Pangilinan J."/>
            <person name="LaButti K."/>
            <person name="Riley R."/>
            <person name="Lipzen A."/>
            <person name="Clum A."/>
            <person name="Drula E."/>
            <person name="Henrissat B."/>
            <person name="Kohler A."/>
            <person name="Grigoriev I.V."/>
            <person name="Martin F.M."/>
            <person name="Hacquard S."/>
        </authorList>
    </citation>
    <scope>NUCLEOTIDE SEQUENCE</scope>
    <source>
        <strain evidence="1">MPI-CAGE-CH-0243</strain>
    </source>
</reference>
<dbReference type="AlphaFoldDB" id="A0A9P9EES0"/>
<gene>
    <name evidence="1" type="ORF">B0J11DRAFT_576356</name>
</gene>
<protein>
    <submittedName>
        <fullName evidence="1">Uncharacterized protein</fullName>
    </submittedName>
</protein>
<dbReference type="OrthoDB" id="5243686at2759"/>
<organism evidence="1 2">
    <name type="scientific">Dendryphion nanum</name>
    <dbReference type="NCBI Taxonomy" id="256645"/>
    <lineage>
        <taxon>Eukaryota</taxon>
        <taxon>Fungi</taxon>
        <taxon>Dikarya</taxon>
        <taxon>Ascomycota</taxon>
        <taxon>Pezizomycotina</taxon>
        <taxon>Dothideomycetes</taxon>
        <taxon>Pleosporomycetidae</taxon>
        <taxon>Pleosporales</taxon>
        <taxon>Torulaceae</taxon>
        <taxon>Dendryphion</taxon>
    </lineage>
</organism>
<dbReference type="Proteomes" id="UP000700596">
    <property type="component" value="Unassembled WGS sequence"/>
</dbReference>
<accession>A0A9P9EES0</accession>
<comment type="caution">
    <text evidence="1">The sequence shown here is derived from an EMBL/GenBank/DDBJ whole genome shotgun (WGS) entry which is preliminary data.</text>
</comment>
<proteinExistence type="predicted"/>
<name>A0A9P9EES0_9PLEO</name>
<evidence type="ECO:0000313" key="2">
    <source>
        <dbReference type="Proteomes" id="UP000700596"/>
    </source>
</evidence>
<sequence>MPPPPFIFRIDEIEQHPNFPERVDTLGHWKPRTENGANLRTTGGVSGTWWYCDTERIYEISGGRPSGSQHHKTMSMFFCGGLGFLVLNGDATNLGNEDWEGWFPLRFEHRDTDYSSYLTNAGDQPTLRMQRIDQAWPKLLLPDIYHAHEIINDDRYMGYGGLRGDLPIFLALIAFSTQPEWLKAVLPTTFVNGEWRTHDYPVRRKHQRGVVVSLYTAPSTWAGGSTSADLVRYEENGYFC</sequence>
<dbReference type="EMBL" id="JAGMWT010000002">
    <property type="protein sequence ID" value="KAH7135792.1"/>
    <property type="molecule type" value="Genomic_DNA"/>
</dbReference>
<keyword evidence="2" id="KW-1185">Reference proteome</keyword>